<feature type="region of interest" description="Disordered" evidence="1">
    <location>
        <begin position="27"/>
        <end position="47"/>
    </location>
</feature>
<accession>A0A5C6B3J6</accession>
<name>A0A5C6B3J6_9BACT</name>
<dbReference type="Proteomes" id="UP000320176">
    <property type="component" value="Unassembled WGS sequence"/>
</dbReference>
<comment type="caution">
    <text evidence="2">The sequence shown here is derived from an EMBL/GenBank/DDBJ whole genome shotgun (WGS) entry which is preliminary data.</text>
</comment>
<dbReference type="RefSeq" id="WP_146519034.1">
    <property type="nucleotide sequence ID" value="NZ_CP151726.1"/>
</dbReference>
<evidence type="ECO:0008006" key="4">
    <source>
        <dbReference type="Google" id="ProtNLM"/>
    </source>
</evidence>
<gene>
    <name evidence="2" type="ORF">Pla52n_15610</name>
</gene>
<dbReference type="EMBL" id="SJPN01000002">
    <property type="protein sequence ID" value="TWU05846.1"/>
    <property type="molecule type" value="Genomic_DNA"/>
</dbReference>
<dbReference type="AlphaFoldDB" id="A0A5C6B3J6"/>
<evidence type="ECO:0000313" key="3">
    <source>
        <dbReference type="Proteomes" id="UP000320176"/>
    </source>
</evidence>
<organism evidence="2 3">
    <name type="scientific">Stieleria varia</name>
    <dbReference type="NCBI Taxonomy" id="2528005"/>
    <lineage>
        <taxon>Bacteria</taxon>
        <taxon>Pseudomonadati</taxon>
        <taxon>Planctomycetota</taxon>
        <taxon>Planctomycetia</taxon>
        <taxon>Pirellulales</taxon>
        <taxon>Pirellulaceae</taxon>
        <taxon>Stieleria</taxon>
    </lineage>
</organism>
<protein>
    <recommendedName>
        <fullName evidence="4">Outer membrane efflux protein</fullName>
    </recommendedName>
</protein>
<proteinExistence type="predicted"/>
<evidence type="ECO:0000256" key="1">
    <source>
        <dbReference type="SAM" id="MobiDB-lite"/>
    </source>
</evidence>
<keyword evidence="3" id="KW-1185">Reference proteome</keyword>
<feature type="compositionally biased region" description="Polar residues" evidence="1">
    <location>
        <begin position="27"/>
        <end position="40"/>
    </location>
</feature>
<evidence type="ECO:0000313" key="2">
    <source>
        <dbReference type="EMBL" id="TWU05846.1"/>
    </source>
</evidence>
<dbReference type="PROSITE" id="PS51257">
    <property type="entry name" value="PROKAR_LIPOPROTEIN"/>
    <property type="match status" value="1"/>
</dbReference>
<sequence length="166" mass="18252">MKKTPILPAAILVSCLLGCAPERGITESSQDSNFADSSRPSLDPEPSQEILNKRIEYRDALRRVVEILERRYMQGTDNITSLAKANIELAEAELAAAITQADRIAAVETLLEHAKEREDYARVRMETGIGGTDEMAVATAGRLRAELMLLEEKSRLGQPVSVESAR</sequence>
<reference evidence="2 3" key="1">
    <citation type="submission" date="2019-02" db="EMBL/GenBank/DDBJ databases">
        <title>Deep-cultivation of Planctomycetes and their phenomic and genomic characterization uncovers novel biology.</title>
        <authorList>
            <person name="Wiegand S."/>
            <person name="Jogler M."/>
            <person name="Boedeker C."/>
            <person name="Pinto D."/>
            <person name="Vollmers J."/>
            <person name="Rivas-Marin E."/>
            <person name="Kohn T."/>
            <person name="Peeters S.H."/>
            <person name="Heuer A."/>
            <person name="Rast P."/>
            <person name="Oberbeckmann S."/>
            <person name="Bunk B."/>
            <person name="Jeske O."/>
            <person name="Meyerdierks A."/>
            <person name="Storesund J.E."/>
            <person name="Kallscheuer N."/>
            <person name="Luecker S."/>
            <person name="Lage O.M."/>
            <person name="Pohl T."/>
            <person name="Merkel B.J."/>
            <person name="Hornburger P."/>
            <person name="Mueller R.-W."/>
            <person name="Bruemmer F."/>
            <person name="Labrenz M."/>
            <person name="Spormann A.M."/>
            <person name="Op Den Camp H."/>
            <person name="Overmann J."/>
            <person name="Amann R."/>
            <person name="Jetten M.S.M."/>
            <person name="Mascher T."/>
            <person name="Medema M.H."/>
            <person name="Devos D.P."/>
            <person name="Kaster A.-K."/>
            <person name="Ovreas L."/>
            <person name="Rohde M."/>
            <person name="Galperin M.Y."/>
            <person name="Jogler C."/>
        </authorList>
    </citation>
    <scope>NUCLEOTIDE SEQUENCE [LARGE SCALE GENOMIC DNA]</scope>
    <source>
        <strain evidence="2 3">Pla52n</strain>
    </source>
</reference>